<dbReference type="InterPro" id="IPR002893">
    <property type="entry name" value="Znf_MYND"/>
</dbReference>
<reference evidence="8" key="1">
    <citation type="submission" date="2023-03" db="EMBL/GenBank/DDBJ databases">
        <title>Massive genome expansion in bonnet fungi (Mycena s.s.) driven by repeated elements and novel gene families across ecological guilds.</title>
        <authorList>
            <consortium name="Lawrence Berkeley National Laboratory"/>
            <person name="Harder C.B."/>
            <person name="Miyauchi S."/>
            <person name="Viragh M."/>
            <person name="Kuo A."/>
            <person name="Thoen E."/>
            <person name="Andreopoulos B."/>
            <person name="Lu D."/>
            <person name="Skrede I."/>
            <person name="Drula E."/>
            <person name="Henrissat B."/>
            <person name="Morin E."/>
            <person name="Kohler A."/>
            <person name="Barry K."/>
            <person name="LaButti K."/>
            <person name="Morin E."/>
            <person name="Salamov A."/>
            <person name="Lipzen A."/>
            <person name="Mereny Z."/>
            <person name="Hegedus B."/>
            <person name="Baldrian P."/>
            <person name="Stursova M."/>
            <person name="Weitz H."/>
            <person name="Taylor A."/>
            <person name="Grigoriev I.V."/>
            <person name="Nagy L.G."/>
            <person name="Martin F."/>
            <person name="Kauserud H."/>
        </authorList>
    </citation>
    <scope>NUCLEOTIDE SEQUENCE</scope>
    <source>
        <strain evidence="8">CBHHK182m</strain>
    </source>
</reference>
<dbReference type="PANTHER" id="PTHR46423:SF1">
    <property type="entry name" value="RNA POLYMERASE II-ASSOCIATED PROTEIN 3"/>
    <property type="match status" value="1"/>
</dbReference>
<feature type="domain" description="MYND-type" evidence="7">
    <location>
        <begin position="468"/>
        <end position="523"/>
    </location>
</feature>
<dbReference type="AlphaFoldDB" id="A0AAD7MI06"/>
<dbReference type="InterPro" id="IPR019734">
    <property type="entry name" value="TPR_rpt"/>
</dbReference>
<name>A0AAD7MI06_9AGAR</name>
<organism evidence="8 9">
    <name type="scientific">Mycena metata</name>
    <dbReference type="NCBI Taxonomy" id="1033252"/>
    <lineage>
        <taxon>Eukaryota</taxon>
        <taxon>Fungi</taxon>
        <taxon>Dikarya</taxon>
        <taxon>Basidiomycota</taxon>
        <taxon>Agaricomycotina</taxon>
        <taxon>Agaricomycetes</taxon>
        <taxon>Agaricomycetidae</taxon>
        <taxon>Agaricales</taxon>
        <taxon>Marasmiineae</taxon>
        <taxon>Mycenaceae</taxon>
        <taxon>Mycena</taxon>
    </lineage>
</organism>
<evidence type="ECO:0000256" key="3">
    <source>
        <dbReference type="ARBA" id="ARBA00022803"/>
    </source>
</evidence>
<keyword evidence="2 5" id="KW-0863">Zinc-finger</keyword>
<dbReference type="PANTHER" id="PTHR46423">
    <property type="entry name" value="RNA POLYMERASE II-ASSOCIATED PROTEIN 3"/>
    <property type="match status" value="1"/>
</dbReference>
<dbReference type="Gene3D" id="6.10.140.2220">
    <property type="match status" value="1"/>
</dbReference>
<dbReference type="InterPro" id="IPR011990">
    <property type="entry name" value="TPR-like_helical_dom_sf"/>
</dbReference>
<keyword evidence="1" id="KW-0479">Metal-binding</keyword>
<dbReference type="Gene3D" id="1.25.40.10">
    <property type="entry name" value="Tetratricopeptide repeat domain"/>
    <property type="match status" value="1"/>
</dbReference>
<dbReference type="GO" id="GO:0101031">
    <property type="term" value="C:protein folding chaperone complex"/>
    <property type="evidence" value="ECO:0007669"/>
    <property type="project" value="TreeGrafter"/>
</dbReference>
<evidence type="ECO:0000256" key="1">
    <source>
        <dbReference type="ARBA" id="ARBA00022723"/>
    </source>
</evidence>
<feature type="region of interest" description="Disordered" evidence="6">
    <location>
        <begin position="694"/>
        <end position="729"/>
    </location>
</feature>
<evidence type="ECO:0000256" key="6">
    <source>
        <dbReference type="SAM" id="MobiDB-lite"/>
    </source>
</evidence>
<keyword evidence="4" id="KW-0862">Zinc</keyword>
<accession>A0AAD7MI06</accession>
<gene>
    <name evidence="8" type="ORF">B0H16DRAFT_1797425</name>
</gene>
<protein>
    <recommendedName>
        <fullName evidence="7">MYND-type domain-containing protein</fullName>
    </recommendedName>
</protein>
<dbReference type="PROSITE" id="PS50865">
    <property type="entry name" value="ZF_MYND_2"/>
    <property type="match status" value="1"/>
</dbReference>
<evidence type="ECO:0000256" key="5">
    <source>
        <dbReference type="PROSITE-ProRule" id="PRU00134"/>
    </source>
</evidence>
<dbReference type="SUPFAM" id="SSF144232">
    <property type="entry name" value="HIT/MYND zinc finger-like"/>
    <property type="match status" value="1"/>
</dbReference>
<evidence type="ECO:0000256" key="2">
    <source>
        <dbReference type="ARBA" id="ARBA00022771"/>
    </source>
</evidence>
<keyword evidence="3" id="KW-0802">TPR repeat</keyword>
<dbReference type="SMART" id="SM00028">
    <property type="entry name" value="TPR"/>
    <property type="match status" value="3"/>
</dbReference>
<dbReference type="GO" id="GO:0008270">
    <property type="term" value="F:zinc ion binding"/>
    <property type="evidence" value="ECO:0007669"/>
    <property type="project" value="UniProtKB-KW"/>
</dbReference>
<dbReference type="Proteomes" id="UP001215598">
    <property type="component" value="Unassembled WGS sequence"/>
</dbReference>
<dbReference type="Pfam" id="PF13432">
    <property type="entry name" value="TPR_16"/>
    <property type="match status" value="1"/>
</dbReference>
<dbReference type="InterPro" id="IPR051966">
    <property type="entry name" value="RPAP3"/>
</dbReference>
<keyword evidence="9" id="KW-1185">Reference proteome</keyword>
<comment type="caution">
    <text evidence="8">The sequence shown here is derived from an EMBL/GenBank/DDBJ whole genome shotgun (WGS) entry which is preliminary data.</text>
</comment>
<dbReference type="SUPFAM" id="SSF48452">
    <property type="entry name" value="TPR-like"/>
    <property type="match status" value="1"/>
</dbReference>
<feature type="compositionally biased region" description="Basic and acidic residues" evidence="6">
    <location>
        <begin position="822"/>
        <end position="834"/>
    </location>
</feature>
<sequence>MLWVCGAAKTEQKNVIIGGGMQQTPGQHMEPGISTKDDGIAQCEKPGKAAHSVPRDTGIASQPRAHGGQQQIAVAPCAGKTNARDARWKTDGDIKPFTLGLGHHRRIPKGNLLDLPVGTRRWLIMGAYQKRIRPRSLPPSVETACENDKLEGIPFDMRFYGQKEIKFEKRQSLIGDSAGTCRGDDASEKMMKRLANAVRGRLRAYNPSTISKKTVLEREEMSNNPVEKEVRSFKRLSCPRDFILEFAQRLKSIRFQSSKYHNKFNLKFRQCRATNLNSTSGEQTRASGSEVTRLNKEGGEFFKNGQYEEAAKRYQSAILADSSNSSVYFFNLSAAYLKLGKFAQAESAANTSLIRDPRSVKALYRRAIARKERGRLAEALVDLTSLLTTAPGSIEASTAIEEISRIYAASGQDRISLEDVVVATFPHAFGCPEILNARPQQPQSLSTDLRLPPDIPAERPSAALYDICTTCKPTKERKEMKTCQKVGILSSKFHSLTSLLCKRATYCNATCQRGDWAGHKTTCNRPVDNNLTFRLGRQLVDHMYISTHLASYAVRAMRPAHDGSSVLLVMVDMVPTPRVNASASNIFWQLRSCSSRLRWCKASGRCSTMRLWYRDGPLLAVVIGTIGVYPEGEETRFRVSAMAAPPKAFTIALRSHSFGEERRVTMDLDLLYSETGSTRGTSGLSLSEDRSYIMAGDSLPPNPNASGSGSQPIPPRFPPRKGKTHKSEAVSKVLRDLPKSLKVKKNIAIAERNGDRALKRVLHEEDVGAYPDDASDDESTITVSEDEDAMSPASRVHAAVMASSPNSGKRLLRLMGAGGSKRSRDEDEKKESKPTSKKARVEVVISPGMSLPTVFHTVLRDLYNNDVYIPLSLFTSSNLSLINSTAATLEMIKLNPSGPTEKQIRVLNTASFEASVLRECDMDRAQWNEAAINYVAFIQSVEGENSPAVARWEAHYGFLTNVKNAEDVFPAIRATDIALRLDYSATPRNLDATDRSVEVRRGVGQR</sequence>
<feature type="region of interest" description="Disordered" evidence="6">
    <location>
        <begin position="800"/>
        <end position="838"/>
    </location>
</feature>
<dbReference type="EMBL" id="JARKIB010000265">
    <property type="protein sequence ID" value="KAJ7718449.1"/>
    <property type="molecule type" value="Genomic_DNA"/>
</dbReference>
<evidence type="ECO:0000313" key="8">
    <source>
        <dbReference type="EMBL" id="KAJ7718449.1"/>
    </source>
</evidence>
<evidence type="ECO:0000256" key="4">
    <source>
        <dbReference type="ARBA" id="ARBA00022833"/>
    </source>
</evidence>
<evidence type="ECO:0000313" key="9">
    <source>
        <dbReference type="Proteomes" id="UP001215598"/>
    </source>
</evidence>
<evidence type="ECO:0000259" key="7">
    <source>
        <dbReference type="PROSITE" id="PS50865"/>
    </source>
</evidence>
<proteinExistence type="predicted"/>